<dbReference type="InterPro" id="IPR050107">
    <property type="entry name" value="ABC_carbohydrate_import_ATPase"/>
</dbReference>
<evidence type="ECO:0000256" key="5">
    <source>
        <dbReference type="ARBA" id="ARBA00022597"/>
    </source>
</evidence>
<dbReference type="SUPFAM" id="SSF52540">
    <property type="entry name" value="P-loop containing nucleoside triphosphate hydrolases"/>
    <property type="match status" value="2"/>
</dbReference>
<protein>
    <submittedName>
        <fullName evidence="12">ABC transporter ATP-binding protein</fullName>
    </submittedName>
</protein>
<evidence type="ECO:0000256" key="3">
    <source>
        <dbReference type="ARBA" id="ARBA00022448"/>
    </source>
</evidence>
<keyword evidence="7" id="KW-0547">Nucleotide-binding</keyword>
<feature type="domain" description="ABC transporter" evidence="11">
    <location>
        <begin position="13"/>
        <end position="244"/>
    </location>
</feature>
<evidence type="ECO:0000256" key="1">
    <source>
        <dbReference type="ARBA" id="ARBA00004202"/>
    </source>
</evidence>
<proteinExistence type="inferred from homology"/>
<dbReference type="PROSITE" id="PS50893">
    <property type="entry name" value="ABC_TRANSPORTER_2"/>
    <property type="match status" value="2"/>
</dbReference>
<evidence type="ECO:0000256" key="4">
    <source>
        <dbReference type="ARBA" id="ARBA00022475"/>
    </source>
</evidence>
<dbReference type="PROSITE" id="PS00211">
    <property type="entry name" value="ABC_TRANSPORTER_1"/>
    <property type="match status" value="2"/>
</dbReference>
<evidence type="ECO:0000256" key="2">
    <source>
        <dbReference type="ARBA" id="ARBA00005417"/>
    </source>
</evidence>
<evidence type="ECO:0000313" key="12">
    <source>
        <dbReference type="EMBL" id="MBX5021381.1"/>
    </source>
</evidence>
<keyword evidence="3" id="KW-0813">Transport</keyword>
<dbReference type="PANTHER" id="PTHR43790:SF4">
    <property type="entry name" value="GUANOSINE IMPORT ATP-BINDING PROTEIN NUPO"/>
    <property type="match status" value="1"/>
</dbReference>
<reference evidence="12" key="1">
    <citation type="submission" date="2020-04" db="EMBL/GenBank/DDBJ databases">
        <title>Global-level population genomics: horizontal gene transfer, symbiosis and evolution in Rhizobia.</title>
        <authorList>
            <person name="Gai Y."/>
        </authorList>
    </citation>
    <scope>NUCLEOTIDE SEQUENCE</scope>
    <source>
        <strain evidence="12">BLR57</strain>
    </source>
</reference>
<evidence type="ECO:0000256" key="7">
    <source>
        <dbReference type="ARBA" id="ARBA00022741"/>
    </source>
</evidence>
<comment type="caution">
    <text evidence="12">The sequence shown here is derived from an EMBL/GenBank/DDBJ whole genome shotgun (WGS) entry which is preliminary data.</text>
</comment>
<dbReference type="GO" id="GO:0005886">
    <property type="term" value="C:plasma membrane"/>
    <property type="evidence" value="ECO:0007669"/>
    <property type="project" value="UniProtKB-SubCell"/>
</dbReference>
<gene>
    <name evidence="12" type="ORF">HJB63_02095</name>
</gene>
<dbReference type="InterPro" id="IPR003593">
    <property type="entry name" value="AAA+_ATPase"/>
</dbReference>
<name>A0A9Q3QU73_9HYPH</name>
<comment type="subcellular location">
    <subcellularLocation>
        <location evidence="1">Cell membrane</location>
        <topology evidence="1">Peripheral membrane protein</topology>
    </subcellularLocation>
</comment>
<dbReference type="FunFam" id="3.40.50.300:FF:000127">
    <property type="entry name" value="Ribose import ATP-binding protein RbsA"/>
    <property type="match status" value="1"/>
</dbReference>
<dbReference type="EMBL" id="JABDYC010000001">
    <property type="protein sequence ID" value="MBX5021381.1"/>
    <property type="molecule type" value="Genomic_DNA"/>
</dbReference>
<dbReference type="GO" id="GO:0005524">
    <property type="term" value="F:ATP binding"/>
    <property type="evidence" value="ECO:0007669"/>
    <property type="project" value="UniProtKB-KW"/>
</dbReference>
<evidence type="ECO:0000256" key="10">
    <source>
        <dbReference type="ARBA" id="ARBA00023136"/>
    </source>
</evidence>
<dbReference type="InterPro" id="IPR003439">
    <property type="entry name" value="ABC_transporter-like_ATP-bd"/>
</dbReference>
<evidence type="ECO:0000256" key="8">
    <source>
        <dbReference type="ARBA" id="ARBA00022840"/>
    </source>
</evidence>
<dbReference type="InterPro" id="IPR027417">
    <property type="entry name" value="P-loop_NTPase"/>
</dbReference>
<feature type="domain" description="ABC transporter" evidence="11">
    <location>
        <begin position="261"/>
        <end position="510"/>
    </location>
</feature>
<dbReference type="Proteomes" id="UP000749740">
    <property type="component" value="Unassembled WGS sequence"/>
</dbReference>
<dbReference type="Gene3D" id="3.40.50.300">
    <property type="entry name" value="P-loop containing nucleotide triphosphate hydrolases"/>
    <property type="match status" value="2"/>
</dbReference>
<keyword evidence="4" id="KW-1003">Cell membrane</keyword>
<comment type="similarity">
    <text evidence="2">Belongs to the ABC transporter superfamily.</text>
</comment>
<keyword evidence="6" id="KW-0677">Repeat</keyword>
<dbReference type="InterPro" id="IPR017871">
    <property type="entry name" value="ABC_transporter-like_CS"/>
</dbReference>
<dbReference type="RefSeq" id="WP_221105997.1">
    <property type="nucleotide sequence ID" value="NZ_JABDXY010000005.1"/>
</dbReference>
<dbReference type="SMART" id="SM00382">
    <property type="entry name" value="AAA"/>
    <property type="match status" value="1"/>
</dbReference>
<dbReference type="GO" id="GO:0016887">
    <property type="term" value="F:ATP hydrolysis activity"/>
    <property type="evidence" value="ECO:0007669"/>
    <property type="project" value="InterPro"/>
</dbReference>
<evidence type="ECO:0000256" key="9">
    <source>
        <dbReference type="ARBA" id="ARBA00022967"/>
    </source>
</evidence>
<accession>A0A9Q3QU73</accession>
<dbReference type="PANTHER" id="PTHR43790">
    <property type="entry name" value="CARBOHYDRATE TRANSPORT ATP-BINDING PROTEIN MG119-RELATED"/>
    <property type="match status" value="1"/>
</dbReference>
<dbReference type="Pfam" id="PF00005">
    <property type="entry name" value="ABC_tran"/>
    <property type="match status" value="2"/>
</dbReference>
<evidence type="ECO:0000256" key="6">
    <source>
        <dbReference type="ARBA" id="ARBA00022737"/>
    </source>
</evidence>
<evidence type="ECO:0000313" key="13">
    <source>
        <dbReference type="Proteomes" id="UP000749740"/>
    </source>
</evidence>
<dbReference type="AlphaFoldDB" id="A0A9Q3QU73"/>
<evidence type="ECO:0000259" key="11">
    <source>
        <dbReference type="PROSITE" id="PS50893"/>
    </source>
</evidence>
<keyword evidence="10" id="KW-0472">Membrane</keyword>
<dbReference type="CDD" id="cd03215">
    <property type="entry name" value="ABC_Carb_Monos_II"/>
    <property type="match status" value="1"/>
</dbReference>
<keyword evidence="9" id="KW-1278">Translocase</keyword>
<dbReference type="CDD" id="cd03216">
    <property type="entry name" value="ABC_Carb_Monos_I"/>
    <property type="match status" value="1"/>
</dbReference>
<keyword evidence="8 12" id="KW-0067">ATP-binding</keyword>
<sequence length="522" mass="55763">MSPLNVPDSGALLSVQKLTKFFGSFAACNEIDLDVAPGEIHALLGENGAGKSTLVKMLFGVLEPTGGHILWQGQPVAITSPGEARKFGIGMVFQHFSLFEALTVAENIALSLDDAIPIDRIAEEARALSAAYGLPLDPHAHVADLSVGERQRIEIVRALLQNPKLIILDEPTSVLTPQEADKLFETLFKLRAEGRSVLYISHRLEEVQRICDRATVLRHGRVTGACDPKRETPASLARMMVGSEVAAVTHPERSDKGEVQLAVVNLSVAARTPFAMPLREVSMTVRSGEILAIAGVAGNGQSELFDVLSGEYPVASPEAIVIRKRHVGNQGITVRRLLGAGFVPEERHGHAAVSAMKLSDNLVLARSQSDRKAFLGLLGMIRRRAVKSAARRISEAMDVRKSGDDPAAGSLSGGNLQKFIVGRELDRQPAVLVVNQPTWGVDAGAASRIRQALVDLAKAGSAVVVISQDLDEIFEVATDIAVISEGRLSRPFPASELTREKIGLLMGGLHESGSAAEAAHAH</sequence>
<organism evidence="12 13">
    <name type="scientific">Rhizobium lentis</name>
    <dbReference type="NCBI Taxonomy" id="1138194"/>
    <lineage>
        <taxon>Bacteria</taxon>
        <taxon>Pseudomonadati</taxon>
        <taxon>Pseudomonadota</taxon>
        <taxon>Alphaproteobacteria</taxon>
        <taxon>Hyphomicrobiales</taxon>
        <taxon>Rhizobiaceae</taxon>
        <taxon>Rhizobium/Agrobacterium group</taxon>
        <taxon>Rhizobium</taxon>
    </lineage>
</organism>
<keyword evidence="5" id="KW-0762">Sugar transport</keyword>